<comment type="caution">
    <text evidence="1">The sequence shown here is derived from an EMBL/GenBank/DDBJ whole genome shotgun (WGS) entry which is preliminary data.</text>
</comment>
<evidence type="ECO:0000313" key="1">
    <source>
        <dbReference type="EMBL" id="CAE7923317.1"/>
    </source>
</evidence>
<protein>
    <submittedName>
        <fullName evidence="1">Uncharacterized protein</fullName>
    </submittedName>
</protein>
<dbReference type="EMBL" id="CAJNJA010078772">
    <property type="protein sequence ID" value="CAE7923317.1"/>
    <property type="molecule type" value="Genomic_DNA"/>
</dbReference>
<dbReference type="Proteomes" id="UP000601435">
    <property type="component" value="Unassembled WGS sequence"/>
</dbReference>
<name>A0A813BSY2_9DINO</name>
<evidence type="ECO:0000313" key="2">
    <source>
        <dbReference type="Proteomes" id="UP000601435"/>
    </source>
</evidence>
<dbReference type="OrthoDB" id="422085at2759"/>
<accession>A0A813BSY2</accession>
<proteinExistence type="predicted"/>
<dbReference type="AlphaFoldDB" id="A0A813BSY2"/>
<reference evidence="1" key="1">
    <citation type="submission" date="2021-02" db="EMBL/GenBank/DDBJ databases">
        <authorList>
            <person name="Dougan E. K."/>
            <person name="Rhodes N."/>
            <person name="Thang M."/>
            <person name="Chan C."/>
        </authorList>
    </citation>
    <scope>NUCLEOTIDE SEQUENCE</scope>
</reference>
<organism evidence="1 2">
    <name type="scientific">Symbiodinium necroappetens</name>
    <dbReference type="NCBI Taxonomy" id="1628268"/>
    <lineage>
        <taxon>Eukaryota</taxon>
        <taxon>Sar</taxon>
        <taxon>Alveolata</taxon>
        <taxon>Dinophyceae</taxon>
        <taxon>Suessiales</taxon>
        <taxon>Symbiodiniaceae</taxon>
        <taxon>Symbiodinium</taxon>
    </lineage>
</organism>
<gene>
    <name evidence="1" type="ORF">SNEC2469_LOCUS31898</name>
</gene>
<sequence>MISLQMVIELVGKGVLTGTIDMSNEVEFQISATVTANKNGETDVTVNSLGVKHEEAVKIGASAEASLRLSAGPELVVWPMPGIPITFMPKIHAEAKAKGTIQHPSSSPCLYLEVT</sequence>
<keyword evidence="2" id="KW-1185">Reference proteome</keyword>